<dbReference type="Gene3D" id="3.90.400.10">
    <property type="entry name" value="Oligo-1,6-glucosidase, Domain 2"/>
    <property type="match status" value="1"/>
</dbReference>
<reference evidence="4 5" key="1">
    <citation type="submission" date="2019-10" db="EMBL/GenBank/DDBJ databases">
        <authorList>
            <person name="Palmer J.M."/>
        </authorList>
    </citation>
    <scope>NUCLEOTIDE SEQUENCE [LARGE SCALE GENOMIC DNA]</scope>
    <source>
        <strain evidence="4 5">TWF718</strain>
    </source>
</reference>
<dbReference type="PANTHER" id="PTHR10357:SF232">
    <property type="entry name" value="GLYCOSYL HYDROLASE FAMILY 13 CATALYTIC DOMAIN-CONTAINING PROTEIN"/>
    <property type="match status" value="1"/>
</dbReference>
<proteinExistence type="inferred from homology"/>
<dbReference type="FunFam" id="3.90.400.10:FF:000003">
    <property type="entry name" value="Probable alpha-glucosidase (Maltase)"/>
    <property type="match status" value="1"/>
</dbReference>
<dbReference type="CDD" id="cd11333">
    <property type="entry name" value="AmyAc_SI_OligoGlu_DGase"/>
    <property type="match status" value="1"/>
</dbReference>
<dbReference type="GO" id="GO:0004575">
    <property type="term" value="F:sucrose alpha-glucosidase activity"/>
    <property type="evidence" value="ECO:0007669"/>
    <property type="project" value="TreeGrafter"/>
</dbReference>
<sequence>MTITMIEKEKRDHLLGNGANNLRQTKSWVPGGIRAWWKEASVYQIYPASFYDSDGDGLGDIPGIITKVDYLKNLGVDVVWLSPVYESPQKDMGYDISDYRQIHKPYGTIQDIEDLIEILHHRGIKLIMDLVVNHSSDQHAWFKESRSSKSNPFRDWYIWRPPKYDANGNRHPPNNWASIFGGSAWEYDAVTDEYYLHLFCAEQPDLNWENPKVVSAVHDILRFWLDKGVDGFRMDVINVVSKTPGLPDAPITVESSKYQPAMMHYANGPRLHEHLRGLRAILDQYDAFSVGEMPFVSDPEDILQAVGASRKELNMIFQFDIVEMDSSASNKFTIVPWSLQNLRDIVAKWQTCMATGDGWNALFLENHDQPRSVSRFASDRPEFRIHAAKMLATFLALQSGTLFIYQGQELGMANLPKDWGLEEFKDVETINYMNEVAEISKVKSPAFYDNALEGVRAKARDNSRSPFQWDTTTNAGFSTGNPWMRVNDDYLYCNAQSQIDNSESVLTFWRKLLRLRRQMLDVFVYGDFKFLSVEDENLSVYERSHPFAGRALVLCNFSQHPINWIIPDDVRFLCGHENLALCNYGTAASLESLDPDGKREIRFRPYESMIFFAK</sequence>
<dbReference type="GO" id="GO:0004574">
    <property type="term" value="F:oligo-1,6-glucosidase activity"/>
    <property type="evidence" value="ECO:0007669"/>
    <property type="project" value="TreeGrafter"/>
</dbReference>
<evidence type="ECO:0000313" key="5">
    <source>
        <dbReference type="Proteomes" id="UP001313282"/>
    </source>
</evidence>
<dbReference type="SUPFAM" id="SSF51011">
    <property type="entry name" value="Glycosyl hydrolase domain"/>
    <property type="match status" value="1"/>
</dbReference>
<dbReference type="FunFam" id="3.20.20.80:FF:000087">
    <property type="entry name" value="Oligo-1,6-glucosidase IMA1"/>
    <property type="match status" value="1"/>
</dbReference>
<evidence type="ECO:0000256" key="2">
    <source>
        <dbReference type="ARBA" id="ARBA00026248"/>
    </source>
</evidence>
<gene>
    <name evidence="4" type="ORF">TWF718_007683</name>
</gene>
<dbReference type="GO" id="GO:0004556">
    <property type="term" value="F:alpha-amylase activity"/>
    <property type="evidence" value="ECO:0007669"/>
    <property type="project" value="TreeGrafter"/>
</dbReference>
<name>A0AAN8RE31_9PEZI</name>
<accession>A0AAN8RE31</accession>
<dbReference type="InterPro" id="IPR045857">
    <property type="entry name" value="O16G_dom_2"/>
</dbReference>
<keyword evidence="2" id="KW-0462">Maltose metabolism</keyword>
<dbReference type="InterPro" id="IPR006047">
    <property type="entry name" value="GH13_cat_dom"/>
</dbReference>
<keyword evidence="5" id="KW-1185">Reference proteome</keyword>
<comment type="caution">
    <text evidence="4">The sequence shown here is derived from an EMBL/GenBank/DDBJ whole genome shotgun (WGS) entry which is preliminary data.</text>
</comment>
<dbReference type="EMBL" id="JAVHNR010000004">
    <property type="protein sequence ID" value="KAK6345777.1"/>
    <property type="molecule type" value="Genomic_DNA"/>
</dbReference>
<evidence type="ECO:0000313" key="4">
    <source>
        <dbReference type="EMBL" id="KAK6345777.1"/>
    </source>
</evidence>
<dbReference type="Pfam" id="PF00128">
    <property type="entry name" value="Alpha-amylase"/>
    <property type="match status" value="1"/>
</dbReference>
<dbReference type="InterPro" id="IPR017853">
    <property type="entry name" value="GH"/>
</dbReference>
<evidence type="ECO:0000256" key="1">
    <source>
        <dbReference type="ARBA" id="ARBA00008061"/>
    </source>
</evidence>
<comment type="similarity">
    <text evidence="1">Belongs to the glycosyl hydrolase 13 family.</text>
</comment>
<protein>
    <recommendedName>
        <fullName evidence="3">Glycosyl hydrolase family 13 catalytic domain-containing protein</fullName>
    </recommendedName>
</protein>
<feature type="domain" description="Glycosyl hydrolase family 13 catalytic" evidence="3">
    <location>
        <begin position="44"/>
        <end position="464"/>
    </location>
</feature>
<dbReference type="InterPro" id="IPR013780">
    <property type="entry name" value="Glyco_hydro_b"/>
</dbReference>
<dbReference type="Gene3D" id="2.60.40.1180">
    <property type="entry name" value="Golgi alpha-mannosidase II"/>
    <property type="match status" value="1"/>
</dbReference>
<dbReference type="SMART" id="SM00642">
    <property type="entry name" value="Aamy"/>
    <property type="match status" value="1"/>
</dbReference>
<evidence type="ECO:0000259" key="3">
    <source>
        <dbReference type="SMART" id="SM00642"/>
    </source>
</evidence>
<dbReference type="PANTHER" id="PTHR10357">
    <property type="entry name" value="ALPHA-AMYLASE FAMILY MEMBER"/>
    <property type="match status" value="1"/>
</dbReference>
<dbReference type="SUPFAM" id="SSF51445">
    <property type="entry name" value="(Trans)glycosidases"/>
    <property type="match status" value="1"/>
</dbReference>
<dbReference type="GO" id="GO:0005987">
    <property type="term" value="P:sucrose catabolic process"/>
    <property type="evidence" value="ECO:0007669"/>
    <property type="project" value="TreeGrafter"/>
</dbReference>
<dbReference type="Proteomes" id="UP001313282">
    <property type="component" value="Unassembled WGS sequence"/>
</dbReference>
<dbReference type="GO" id="GO:0033934">
    <property type="term" value="F:glucan 1,4-alpha-maltotriohydrolase activity"/>
    <property type="evidence" value="ECO:0007669"/>
    <property type="project" value="TreeGrafter"/>
</dbReference>
<dbReference type="Gene3D" id="3.20.20.80">
    <property type="entry name" value="Glycosidases"/>
    <property type="match status" value="1"/>
</dbReference>
<organism evidence="4 5">
    <name type="scientific">Orbilia javanica</name>
    <dbReference type="NCBI Taxonomy" id="47235"/>
    <lineage>
        <taxon>Eukaryota</taxon>
        <taxon>Fungi</taxon>
        <taxon>Dikarya</taxon>
        <taxon>Ascomycota</taxon>
        <taxon>Pezizomycotina</taxon>
        <taxon>Orbiliomycetes</taxon>
        <taxon>Orbiliales</taxon>
        <taxon>Orbiliaceae</taxon>
        <taxon>Orbilia</taxon>
    </lineage>
</organism>
<dbReference type="AlphaFoldDB" id="A0AAN8RE31"/>
<dbReference type="GO" id="GO:0000025">
    <property type="term" value="P:maltose catabolic process"/>
    <property type="evidence" value="ECO:0007669"/>
    <property type="project" value="TreeGrafter"/>
</dbReference>